<gene>
    <name evidence="1" type="ORF">E4V82_22660</name>
</gene>
<evidence type="ECO:0000313" key="1">
    <source>
        <dbReference type="EMBL" id="MPQ64871.1"/>
    </source>
</evidence>
<dbReference type="EMBL" id="SPSF01000056">
    <property type="protein sequence ID" value="MPQ64871.1"/>
    <property type="molecule type" value="Genomic_DNA"/>
</dbReference>
<dbReference type="RefSeq" id="WP_162523343.1">
    <property type="nucleotide sequence ID" value="NZ_SPSE01000054.1"/>
</dbReference>
<dbReference type="Proteomes" id="UP000342249">
    <property type="component" value="Unassembled WGS sequence"/>
</dbReference>
<reference evidence="1 2" key="1">
    <citation type="journal article" date="2019" name="Lett. Appl. Microbiol.">
        <title>A case of 'blown pack' spoilage of vacuum-packaged pork likely associated with Clostridium estertheticum in Canada.</title>
        <authorList>
            <person name="Zhang P."/>
            <person name="Ward P."/>
            <person name="McMullen L.M."/>
            <person name="Yang X."/>
        </authorList>
    </citation>
    <scope>NUCLEOTIDE SEQUENCE [LARGE SCALE GENOMIC DNA]</scope>
    <source>
        <strain evidence="1 2">MA19</strain>
    </source>
</reference>
<evidence type="ECO:0000313" key="2">
    <source>
        <dbReference type="Proteomes" id="UP000342249"/>
    </source>
</evidence>
<dbReference type="AlphaFoldDB" id="A0A5N7IUU4"/>
<sequence>MVLQTPNKSMIKAVFLICMRLRKFSKAKHTSEADLNKDTYKTEIEVNKCIKLKPNKKELFRR</sequence>
<comment type="caution">
    <text evidence="1">The sequence shown here is derived from an EMBL/GenBank/DDBJ whole genome shotgun (WGS) entry which is preliminary data.</text>
</comment>
<organism evidence="1 2">
    <name type="scientific">Clostridium estertheticum</name>
    <dbReference type="NCBI Taxonomy" id="238834"/>
    <lineage>
        <taxon>Bacteria</taxon>
        <taxon>Bacillati</taxon>
        <taxon>Bacillota</taxon>
        <taxon>Clostridia</taxon>
        <taxon>Eubacteriales</taxon>
        <taxon>Clostridiaceae</taxon>
        <taxon>Clostridium</taxon>
    </lineage>
</organism>
<protein>
    <submittedName>
        <fullName evidence="1">Uncharacterized protein</fullName>
    </submittedName>
</protein>
<name>A0A5N7IUU4_9CLOT</name>
<accession>A0A5N7IUU4</accession>
<proteinExistence type="predicted"/>